<organism evidence="3 4">
    <name type="scientific">Terriglobus roseus</name>
    <dbReference type="NCBI Taxonomy" id="392734"/>
    <lineage>
        <taxon>Bacteria</taxon>
        <taxon>Pseudomonadati</taxon>
        <taxon>Acidobacteriota</taxon>
        <taxon>Terriglobia</taxon>
        <taxon>Terriglobales</taxon>
        <taxon>Acidobacteriaceae</taxon>
        <taxon>Terriglobus</taxon>
    </lineage>
</organism>
<evidence type="ECO:0008006" key="5">
    <source>
        <dbReference type="Google" id="ProtNLM"/>
    </source>
</evidence>
<keyword evidence="2" id="KW-0732">Signal</keyword>
<evidence type="ECO:0000313" key="4">
    <source>
        <dbReference type="Proteomes" id="UP000182409"/>
    </source>
</evidence>
<feature type="compositionally biased region" description="Polar residues" evidence="1">
    <location>
        <begin position="208"/>
        <end position="228"/>
    </location>
</feature>
<feature type="region of interest" description="Disordered" evidence="1">
    <location>
        <begin position="127"/>
        <end position="228"/>
    </location>
</feature>
<protein>
    <recommendedName>
        <fullName evidence="5">Carboxypeptidase regulatory-like domain-containing protein</fullName>
    </recommendedName>
</protein>
<reference evidence="3 4" key="1">
    <citation type="submission" date="2016-10" db="EMBL/GenBank/DDBJ databases">
        <authorList>
            <person name="de Groot N.N."/>
        </authorList>
    </citation>
    <scope>NUCLEOTIDE SEQUENCE [LARGE SCALE GENOMIC DNA]</scope>
    <source>
        <strain evidence="3 4">AB35.6</strain>
    </source>
</reference>
<dbReference type="EMBL" id="FNSD01000001">
    <property type="protein sequence ID" value="SEB44634.1"/>
    <property type="molecule type" value="Genomic_DNA"/>
</dbReference>
<feature type="signal peptide" evidence="2">
    <location>
        <begin position="1"/>
        <end position="24"/>
    </location>
</feature>
<evidence type="ECO:0000313" key="3">
    <source>
        <dbReference type="EMBL" id="SEB44634.1"/>
    </source>
</evidence>
<accession>A0A1H4JE86</accession>
<gene>
    <name evidence="3" type="ORF">SAMN05443244_0563</name>
</gene>
<dbReference type="AlphaFoldDB" id="A0A1H4JE86"/>
<evidence type="ECO:0000256" key="1">
    <source>
        <dbReference type="SAM" id="MobiDB-lite"/>
    </source>
</evidence>
<sequence length="228" mass="23739">MLFRRSLLISVASVVTLAATLAPAQNERHGRKYKAPPETSHLEVLVVKDSNGKILENAAVIFHPTKDGNDEGNLEIKSGTDGKAFIDVIPTGSQVGVQVIANGFTTYAGTLLLDGPSKQLIVRMKRPSTQVSAYGENEAKDMNRSVGVQEPIRNAGPTSTPKPLPASAPIIKLPALPQNPKAKGDSTVAPADHNVTPPPSAPAKAPKNTSGDTTPVTDGSPGTSSPSN</sequence>
<evidence type="ECO:0000256" key="2">
    <source>
        <dbReference type="SAM" id="SignalP"/>
    </source>
</evidence>
<proteinExistence type="predicted"/>
<dbReference type="OrthoDB" id="129532at2"/>
<name>A0A1H4JE86_9BACT</name>
<dbReference type="RefSeq" id="WP_074652250.1">
    <property type="nucleotide sequence ID" value="NZ_FNSD01000001.1"/>
</dbReference>
<dbReference type="Proteomes" id="UP000182409">
    <property type="component" value="Unassembled WGS sequence"/>
</dbReference>
<feature type="chain" id="PRO_5010267368" description="Carboxypeptidase regulatory-like domain-containing protein" evidence="2">
    <location>
        <begin position="25"/>
        <end position="228"/>
    </location>
</feature>